<evidence type="ECO:0000313" key="2">
    <source>
        <dbReference type="Proteomes" id="UP001500653"/>
    </source>
</evidence>
<reference evidence="1 2" key="1">
    <citation type="journal article" date="2019" name="Int. J. Syst. Evol. Microbiol.">
        <title>The Global Catalogue of Microorganisms (GCM) 10K type strain sequencing project: providing services to taxonomists for standard genome sequencing and annotation.</title>
        <authorList>
            <consortium name="The Broad Institute Genomics Platform"/>
            <consortium name="The Broad Institute Genome Sequencing Center for Infectious Disease"/>
            <person name="Wu L."/>
            <person name="Ma J."/>
        </authorList>
    </citation>
    <scope>NUCLEOTIDE SEQUENCE [LARGE SCALE GENOMIC DNA]</scope>
    <source>
        <strain evidence="1 2">JCM 13023</strain>
    </source>
</reference>
<sequence length="108" mass="12418">MIWIASVHTHYFLRRYMRTNILLDAIRTRRELKWGVPAMLLSIRYLRVASLLTVLIEDGAPGWLYMLGGVSHLERDEVRVRCVSSGTVNVLRGRLWNRAPRGAISVTV</sequence>
<gene>
    <name evidence="1" type="ORF">GCM10009676_42070</name>
</gene>
<name>A0ABN1WIM5_9PSEU</name>
<accession>A0ABN1WIM5</accession>
<dbReference type="EMBL" id="BAAALN010000018">
    <property type="protein sequence ID" value="GAA1250886.1"/>
    <property type="molecule type" value="Genomic_DNA"/>
</dbReference>
<organism evidence="1 2">
    <name type="scientific">Prauserella halophila</name>
    <dbReference type="NCBI Taxonomy" id="185641"/>
    <lineage>
        <taxon>Bacteria</taxon>
        <taxon>Bacillati</taxon>
        <taxon>Actinomycetota</taxon>
        <taxon>Actinomycetes</taxon>
        <taxon>Pseudonocardiales</taxon>
        <taxon>Pseudonocardiaceae</taxon>
        <taxon>Prauserella</taxon>
    </lineage>
</organism>
<keyword evidence="2" id="KW-1185">Reference proteome</keyword>
<comment type="caution">
    <text evidence="1">The sequence shown here is derived from an EMBL/GenBank/DDBJ whole genome shotgun (WGS) entry which is preliminary data.</text>
</comment>
<dbReference type="RefSeq" id="WP_253864147.1">
    <property type="nucleotide sequence ID" value="NZ_BAAALN010000018.1"/>
</dbReference>
<proteinExistence type="predicted"/>
<dbReference type="Proteomes" id="UP001500653">
    <property type="component" value="Unassembled WGS sequence"/>
</dbReference>
<evidence type="ECO:0000313" key="1">
    <source>
        <dbReference type="EMBL" id="GAA1250886.1"/>
    </source>
</evidence>
<protein>
    <submittedName>
        <fullName evidence="1">Uncharacterized protein</fullName>
    </submittedName>
</protein>